<dbReference type="PANTHER" id="PTHR46199">
    <property type="entry name" value="RAC GTPASE-ACTIVATING PROTEIN 1"/>
    <property type="match status" value="1"/>
</dbReference>
<evidence type="ECO:0000313" key="7">
    <source>
        <dbReference type="EMBL" id="CAF1032582.1"/>
    </source>
</evidence>
<dbReference type="InterPro" id="IPR046349">
    <property type="entry name" value="C1-like_sf"/>
</dbReference>
<dbReference type="EMBL" id="CAJNOR010000899">
    <property type="protein sequence ID" value="CAF1032582.1"/>
    <property type="molecule type" value="Genomic_DNA"/>
</dbReference>
<dbReference type="PROSITE" id="PS00479">
    <property type="entry name" value="ZF_DAG_PE_1"/>
    <property type="match status" value="1"/>
</dbReference>
<dbReference type="GO" id="GO:0032154">
    <property type="term" value="C:cleavage furrow"/>
    <property type="evidence" value="ECO:0007669"/>
    <property type="project" value="TreeGrafter"/>
</dbReference>
<dbReference type="GO" id="GO:0051256">
    <property type="term" value="P:mitotic spindle midzone assembly"/>
    <property type="evidence" value="ECO:0007669"/>
    <property type="project" value="TreeGrafter"/>
</dbReference>
<dbReference type="GO" id="GO:0097149">
    <property type="term" value="C:centralspindlin complex"/>
    <property type="evidence" value="ECO:0007669"/>
    <property type="project" value="TreeGrafter"/>
</dbReference>
<sequence>MENQTPADFKARLQNLITYQDVLMKNSLQAQRSCDQEFDTFLTFYNDLRRKYNEVRVYANQLEQDIEQYRGELERKEKKMQSQSTQILRLIQHNKRNNERLSQLQQYLDRIKGSLVEQNTYDQLCDMLRDSLMSESETTADLSDKNCTGDELEYETSHMPKVVSQSTGIGALKRSNVTNHETSVIHRTTTTTTTATSKVDMNNNEIENEHVCTSPYANITVARSSRHSISVHQRAKQKSRRPSKEFLHNKSEESELSTDDVFWSKHPDIPHPPEYEVPHAPPTHPKLSQLTSPIAEQKTLTPSTPNGFATASPCVLGTLRAKAHHFVSRNILIPETCCVCLKRIHFGKLAYRCQTCNALCHTGCKENCSTLCLPNVKTPSRGVVAKFTSRESNQLQVPPLLVHCIKEIEQRGLQEVGIYRLNVVEGQVKELKDRLLKSRTGLFDLSHYHDIHLICGVVKEFLRSLSESLLTDALWKSFAAVVDEPADLTQQQKFDSLIHQLPKPNRETLAFLILHLQRVAESPLCRMPISNLSRTMGPAVIGYSTKHISDADIIGETYKQTKILEIFLKLSSDFWTKFLEESEINESLSSIHKPQLATPTLARQQQYHHTPIAAYPAPLHTFFSPI</sequence>
<dbReference type="Pfam" id="PF00620">
    <property type="entry name" value="RhoGAP"/>
    <property type="match status" value="1"/>
</dbReference>
<feature type="coiled-coil region" evidence="3">
    <location>
        <begin position="45"/>
        <end position="86"/>
    </location>
</feature>
<dbReference type="PROSITE" id="PS50081">
    <property type="entry name" value="ZF_DAG_PE_2"/>
    <property type="match status" value="1"/>
</dbReference>
<dbReference type="SUPFAM" id="SSF57889">
    <property type="entry name" value="Cysteine-rich domain"/>
    <property type="match status" value="1"/>
</dbReference>
<feature type="region of interest" description="Disordered" evidence="4">
    <location>
        <begin position="223"/>
        <end position="288"/>
    </location>
</feature>
<dbReference type="GO" id="GO:0007266">
    <property type="term" value="P:Rho protein signal transduction"/>
    <property type="evidence" value="ECO:0007669"/>
    <property type="project" value="TreeGrafter"/>
</dbReference>
<dbReference type="GO" id="GO:0030496">
    <property type="term" value="C:midbody"/>
    <property type="evidence" value="ECO:0007669"/>
    <property type="project" value="TreeGrafter"/>
</dbReference>
<evidence type="ECO:0000259" key="5">
    <source>
        <dbReference type="PROSITE" id="PS50081"/>
    </source>
</evidence>
<feature type="domain" description="Rho-GAP" evidence="6">
    <location>
        <begin position="385"/>
        <end position="575"/>
    </location>
</feature>
<feature type="domain" description="Phorbol-ester/DAG-type" evidence="5">
    <location>
        <begin position="323"/>
        <end position="372"/>
    </location>
</feature>
<evidence type="ECO:0000259" key="6">
    <source>
        <dbReference type="PROSITE" id="PS50238"/>
    </source>
</evidence>
<dbReference type="GO" id="GO:0005634">
    <property type="term" value="C:nucleus"/>
    <property type="evidence" value="ECO:0007669"/>
    <property type="project" value="TreeGrafter"/>
</dbReference>
<dbReference type="GO" id="GO:0051233">
    <property type="term" value="C:spindle midzone"/>
    <property type="evidence" value="ECO:0007669"/>
    <property type="project" value="TreeGrafter"/>
</dbReference>
<proteinExistence type="predicted"/>
<dbReference type="Gene3D" id="3.30.60.20">
    <property type="match status" value="1"/>
</dbReference>
<dbReference type="Pfam" id="PF00130">
    <property type="entry name" value="C1_1"/>
    <property type="match status" value="1"/>
</dbReference>
<dbReference type="Gene3D" id="1.10.555.10">
    <property type="entry name" value="Rho GTPase activation protein"/>
    <property type="match status" value="1"/>
</dbReference>
<evidence type="ECO:0000313" key="8">
    <source>
        <dbReference type="Proteomes" id="UP000663828"/>
    </source>
</evidence>
<reference evidence="7" key="1">
    <citation type="submission" date="2021-02" db="EMBL/GenBank/DDBJ databases">
        <authorList>
            <person name="Nowell W R."/>
        </authorList>
    </citation>
    <scope>NUCLEOTIDE SEQUENCE</scope>
</reference>
<evidence type="ECO:0000256" key="4">
    <source>
        <dbReference type="SAM" id="MobiDB-lite"/>
    </source>
</evidence>
<dbReference type="PANTHER" id="PTHR46199:SF3">
    <property type="entry name" value="RAC GTPASE-ACTIVATING PROTEIN 1"/>
    <property type="match status" value="1"/>
</dbReference>
<keyword evidence="8" id="KW-1185">Reference proteome</keyword>
<dbReference type="GO" id="GO:0000281">
    <property type="term" value="P:mitotic cytokinesis"/>
    <property type="evidence" value="ECO:0007669"/>
    <property type="project" value="TreeGrafter"/>
</dbReference>
<keyword evidence="1" id="KW-0479">Metal-binding</keyword>
<dbReference type="InterPro" id="IPR008936">
    <property type="entry name" value="Rho_GTPase_activation_prot"/>
</dbReference>
<dbReference type="AlphaFoldDB" id="A0A814IZI7"/>
<evidence type="ECO:0000256" key="3">
    <source>
        <dbReference type="SAM" id="Coils"/>
    </source>
</evidence>
<dbReference type="GO" id="GO:0046872">
    <property type="term" value="F:metal ion binding"/>
    <property type="evidence" value="ECO:0007669"/>
    <property type="project" value="UniProtKB-KW"/>
</dbReference>
<gene>
    <name evidence="7" type="ORF">XAT740_LOCUS14831</name>
</gene>
<keyword evidence="2" id="KW-0862">Zinc</keyword>
<keyword evidence="3" id="KW-0175">Coiled coil</keyword>
<dbReference type="GO" id="GO:0005096">
    <property type="term" value="F:GTPase activator activity"/>
    <property type="evidence" value="ECO:0007669"/>
    <property type="project" value="TreeGrafter"/>
</dbReference>
<dbReference type="CDD" id="cd20821">
    <property type="entry name" value="C1_MgcRacGAP"/>
    <property type="match status" value="1"/>
</dbReference>
<dbReference type="PROSITE" id="PS50238">
    <property type="entry name" value="RHOGAP"/>
    <property type="match status" value="1"/>
</dbReference>
<comment type="caution">
    <text evidence="7">The sequence shown here is derived from an EMBL/GenBank/DDBJ whole genome shotgun (WGS) entry which is preliminary data.</text>
</comment>
<evidence type="ECO:0000256" key="1">
    <source>
        <dbReference type="ARBA" id="ARBA00022723"/>
    </source>
</evidence>
<dbReference type="Proteomes" id="UP000663828">
    <property type="component" value="Unassembled WGS sequence"/>
</dbReference>
<dbReference type="SMART" id="SM00324">
    <property type="entry name" value="RhoGAP"/>
    <property type="match status" value="1"/>
</dbReference>
<feature type="compositionally biased region" description="Basic and acidic residues" evidence="4">
    <location>
        <begin position="242"/>
        <end position="253"/>
    </location>
</feature>
<accession>A0A814IZI7</accession>
<evidence type="ECO:0008006" key="9">
    <source>
        <dbReference type="Google" id="ProtNLM"/>
    </source>
</evidence>
<protein>
    <recommendedName>
        <fullName evidence="9">Rac GTPase-activating protein 1</fullName>
    </recommendedName>
</protein>
<evidence type="ECO:0000256" key="2">
    <source>
        <dbReference type="ARBA" id="ARBA00022833"/>
    </source>
</evidence>
<organism evidence="7 8">
    <name type="scientific">Adineta ricciae</name>
    <name type="common">Rotifer</name>
    <dbReference type="NCBI Taxonomy" id="249248"/>
    <lineage>
        <taxon>Eukaryota</taxon>
        <taxon>Metazoa</taxon>
        <taxon>Spiralia</taxon>
        <taxon>Gnathifera</taxon>
        <taxon>Rotifera</taxon>
        <taxon>Eurotatoria</taxon>
        <taxon>Bdelloidea</taxon>
        <taxon>Adinetida</taxon>
        <taxon>Adinetidae</taxon>
        <taxon>Adineta</taxon>
    </lineage>
</organism>
<dbReference type="InterPro" id="IPR000198">
    <property type="entry name" value="RhoGAP_dom"/>
</dbReference>
<dbReference type="SMART" id="SM00109">
    <property type="entry name" value="C1"/>
    <property type="match status" value="1"/>
</dbReference>
<name>A0A814IZI7_ADIRI</name>
<feature type="compositionally biased region" description="Basic and acidic residues" evidence="4">
    <location>
        <begin position="262"/>
        <end position="277"/>
    </location>
</feature>
<dbReference type="SUPFAM" id="SSF48350">
    <property type="entry name" value="GTPase activation domain, GAP"/>
    <property type="match status" value="1"/>
</dbReference>
<dbReference type="InterPro" id="IPR002219">
    <property type="entry name" value="PKC_DAG/PE"/>
</dbReference>